<dbReference type="EMBL" id="CP035485">
    <property type="protein sequence ID" value="QDI91514.1"/>
    <property type="molecule type" value="Genomic_DNA"/>
</dbReference>
<proteinExistence type="predicted"/>
<dbReference type="InterPro" id="IPR007848">
    <property type="entry name" value="Small_mtfrase_dom"/>
</dbReference>
<evidence type="ECO:0000313" key="4">
    <source>
        <dbReference type="EMBL" id="QDI91514.1"/>
    </source>
</evidence>
<keyword evidence="2 4" id="KW-0808">Transferase</keyword>
<organism evidence="4 5">
    <name type="scientific">Salicibibacter halophilus</name>
    <dbReference type="NCBI Taxonomy" id="2502791"/>
    <lineage>
        <taxon>Bacteria</taxon>
        <taxon>Bacillati</taxon>
        <taxon>Bacillota</taxon>
        <taxon>Bacilli</taxon>
        <taxon>Bacillales</taxon>
        <taxon>Bacillaceae</taxon>
        <taxon>Salicibibacter</taxon>
    </lineage>
</organism>
<accession>A0A514LI36</accession>
<dbReference type="KEGG" id="sale:EPH95_10210"/>
<dbReference type="OrthoDB" id="9764961at2"/>
<dbReference type="Pfam" id="PF05175">
    <property type="entry name" value="MTS"/>
    <property type="match status" value="1"/>
</dbReference>
<dbReference type="Proteomes" id="UP000319756">
    <property type="component" value="Chromosome"/>
</dbReference>
<evidence type="ECO:0000313" key="5">
    <source>
        <dbReference type="Proteomes" id="UP000319756"/>
    </source>
</evidence>
<dbReference type="PANTHER" id="PTHR47816">
    <property type="entry name" value="RIBOSOMAL RNA SMALL SUBUNIT METHYLTRANSFERASE C"/>
    <property type="match status" value="1"/>
</dbReference>
<sequence>MSQHYYSQHPEVTSKQRSFTAEVKGRSFSFVADHGVFSKEGLDFGSRFLLETFTEPDFSGPLLDMGCGYGPIGIILSAFTGRRAVMADVNERAVALARQNVLLNDANRVEVVSGDRFAGVGKEERFSAIVTNPPIRAGKATVHAIFSEAYDYLMPGGALWVVIRKKQGAPTAKRKLQEVYEEVVEVKKEKGYFVYKAKVKV</sequence>
<dbReference type="AlphaFoldDB" id="A0A514LI36"/>
<keyword evidence="5" id="KW-1185">Reference proteome</keyword>
<dbReference type="GO" id="GO:0008757">
    <property type="term" value="F:S-adenosylmethionine-dependent methyltransferase activity"/>
    <property type="evidence" value="ECO:0007669"/>
    <property type="project" value="InterPro"/>
</dbReference>
<dbReference type="RefSeq" id="WP_142089686.1">
    <property type="nucleotide sequence ID" value="NZ_CP035485.1"/>
</dbReference>
<dbReference type="InterPro" id="IPR046977">
    <property type="entry name" value="RsmC/RlmG"/>
</dbReference>
<feature type="domain" description="Methyltransferase small" evidence="3">
    <location>
        <begin position="29"/>
        <end position="196"/>
    </location>
</feature>
<keyword evidence="1 4" id="KW-0489">Methyltransferase</keyword>
<evidence type="ECO:0000256" key="1">
    <source>
        <dbReference type="ARBA" id="ARBA00022603"/>
    </source>
</evidence>
<dbReference type="InterPro" id="IPR029063">
    <property type="entry name" value="SAM-dependent_MTases_sf"/>
</dbReference>
<protein>
    <submittedName>
        <fullName evidence="4">Class I SAM-dependent methyltransferase</fullName>
    </submittedName>
</protein>
<evidence type="ECO:0000256" key="2">
    <source>
        <dbReference type="ARBA" id="ARBA00022679"/>
    </source>
</evidence>
<reference evidence="5" key="1">
    <citation type="submission" date="2019-01" db="EMBL/GenBank/DDBJ databases">
        <title>Genomic analysis of Salicibibacter sp. NKC3-5.</title>
        <authorList>
            <person name="Oh Y.J."/>
        </authorList>
    </citation>
    <scope>NUCLEOTIDE SEQUENCE [LARGE SCALE GENOMIC DNA]</scope>
    <source>
        <strain evidence="5">NKC3-5</strain>
    </source>
</reference>
<evidence type="ECO:0000259" key="3">
    <source>
        <dbReference type="Pfam" id="PF05175"/>
    </source>
</evidence>
<dbReference type="SUPFAM" id="SSF53335">
    <property type="entry name" value="S-adenosyl-L-methionine-dependent methyltransferases"/>
    <property type="match status" value="1"/>
</dbReference>
<name>A0A514LI36_9BACI</name>
<dbReference type="CDD" id="cd02440">
    <property type="entry name" value="AdoMet_MTases"/>
    <property type="match status" value="1"/>
</dbReference>
<dbReference type="GO" id="GO:0032259">
    <property type="term" value="P:methylation"/>
    <property type="evidence" value="ECO:0007669"/>
    <property type="project" value="UniProtKB-KW"/>
</dbReference>
<dbReference type="Gene3D" id="3.40.50.150">
    <property type="entry name" value="Vaccinia Virus protein VP39"/>
    <property type="match status" value="1"/>
</dbReference>
<gene>
    <name evidence="4" type="ORF">EPH95_10210</name>
</gene>
<dbReference type="PANTHER" id="PTHR47816:SF4">
    <property type="entry name" value="RIBOSOMAL RNA SMALL SUBUNIT METHYLTRANSFERASE C"/>
    <property type="match status" value="1"/>
</dbReference>